<comment type="caution">
    <text evidence="1">The sequence shown here is derived from an EMBL/GenBank/DDBJ whole genome shotgun (WGS) entry which is preliminary data.</text>
</comment>
<proteinExistence type="predicted"/>
<dbReference type="EMBL" id="VSSQ01017533">
    <property type="protein sequence ID" value="MPM59935.1"/>
    <property type="molecule type" value="Genomic_DNA"/>
</dbReference>
<dbReference type="AlphaFoldDB" id="A0A645B3D6"/>
<reference evidence="1" key="1">
    <citation type="submission" date="2019-08" db="EMBL/GenBank/DDBJ databases">
        <authorList>
            <person name="Kucharzyk K."/>
            <person name="Murdoch R.W."/>
            <person name="Higgins S."/>
            <person name="Loffler F."/>
        </authorList>
    </citation>
    <scope>NUCLEOTIDE SEQUENCE</scope>
</reference>
<evidence type="ECO:0000313" key="1">
    <source>
        <dbReference type="EMBL" id="MPM59935.1"/>
    </source>
</evidence>
<organism evidence="1">
    <name type="scientific">bioreactor metagenome</name>
    <dbReference type="NCBI Taxonomy" id="1076179"/>
    <lineage>
        <taxon>unclassified sequences</taxon>
        <taxon>metagenomes</taxon>
        <taxon>ecological metagenomes</taxon>
    </lineage>
</organism>
<protein>
    <submittedName>
        <fullName evidence="1">Uncharacterized protein</fullName>
    </submittedName>
</protein>
<sequence length="158" mass="18416">MHVFATDRHDGLRRIETFVFKFTQRTAIHRVGKVATKSSHIKKIGSAANFFIGPEGDFDVPMLYVIRCFYRFQGCDDFSDAGFVVSTQQRFSIGSDQCLTDVVLQRREVLGRKHHLRFRIQNQIVARIVFPNKRIYIRCLEISCVHMSDEPDCRELFL</sequence>
<name>A0A645B3D6_9ZZZZ</name>
<gene>
    <name evidence="1" type="ORF">SDC9_106781</name>
</gene>
<accession>A0A645B3D6</accession>